<gene>
    <name evidence="3" type="ORF">SCULI_v1c04210</name>
</gene>
<reference evidence="3 4" key="1">
    <citation type="journal article" date="2014" name="Genome Biol. Evol.">
        <title>Molecular evolution of the substrate utilization strategies and putative virulence factors in mosquito-associated Spiroplasma species.</title>
        <authorList>
            <person name="Chang T.H."/>
            <person name="Lo W.S."/>
            <person name="Ku C."/>
            <person name="Chen L.L."/>
            <person name="Kuo C.H."/>
        </authorList>
    </citation>
    <scope>NUCLEOTIDE SEQUENCE [LARGE SCALE GENOMIC DNA]</scope>
    <source>
        <strain evidence="3">AES-1</strain>
    </source>
</reference>
<dbReference type="AlphaFoldDB" id="W6A701"/>
<dbReference type="SUPFAM" id="SSF52540">
    <property type="entry name" value="P-loop containing nucleoside triphosphate hydrolases"/>
    <property type="match status" value="1"/>
</dbReference>
<dbReference type="InterPro" id="IPR006935">
    <property type="entry name" value="Helicase/UvrB_N"/>
</dbReference>
<dbReference type="HOGENOM" id="CLU_582541_0_0_14"/>
<protein>
    <recommendedName>
        <fullName evidence="5">Endonuclease Z1 domain-containing protein</fullName>
    </recommendedName>
</protein>
<dbReference type="Pfam" id="PF04851">
    <property type="entry name" value="ResIII"/>
    <property type="match status" value="1"/>
</dbReference>
<dbReference type="GO" id="GO:0005524">
    <property type="term" value="F:ATP binding"/>
    <property type="evidence" value="ECO:0007669"/>
    <property type="project" value="InterPro"/>
</dbReference>
<dbReference type="PATRIC" id="fig|1276246.3.peg.420"/>
<dbReference type="KEGG" id="scq:SCULI_v1c04210"/>
<dbReference type="InterPro" id="IPR027417">
    <property type="entry name" value="P-loop_NTPase"/>
</dbReference>
<dbReference type="eggNOG" id="COG1100">
    <property type="taxonomic scope" value="Bacteria"/>
</dbReference>
<keyword evidence="4" id="KW-1185">Reference proteome</keyword>
<dbReference type="Proteomes" id="UP000019267">
    <property type="component" value="Chromosome"/>
</dbReference>
<name>W6A701_9MOLU</name>
<dbReference type="Gene3D" id="3.40.50.300">
    <property type="entry name" value="P-loop containing nucleotide triphosphate hydrolases"/>
    <property type="match status" value="1"/>
</dbReference>
<evidence type="ECO:0008006" key="5">
    <source>
        <dbReference type="Google" id="ProtNLM"/>
    </source>
</evidence>
<proteinExistence type="predicted"/>
<accession>W6A701</accession>
<dbReference type="Pfam" id="PF10593">
    <property type="entry name" value="Z1"/>
    <property type="match status" value="1"/>
</dbReference>
<evidence type="ECO:0000259" key="1">
    <source>
        <dbReference type="Pfam" id="PF04851"/>
    </source>
</evidence>
<dbReference type="GO" id="GO:0003677">
    <property type="term" value="F:DNA binding"/>
    <property type="evidence" value="ECO:0007669"/>
    <property type="project" value="InterPro"/>
</dbReference>
<dbReference type="RefSeq" id="WP_025362999.1">
    <property type="nucleotide sequence ID" value="NZ_CP006681.1"/>
</dbReference>
<dbReference type="GO" id="GO:0016787">
    <property type="term" value="F:hydrolase activity"/>
    <property type="evidence" value="ECO:0007669"/>
    <property type="project" value="InterPro"/>
</dbReference>
<dbReference type="STRING" id="1276246.SCULI_v1c04210"/>
<dbReference type="EMBL" id="CP006681">
    <property type="protein sequence ID" value="AHI52762.1"/>
    <property type="molecule type" value="Genomic_DNA"/>
</dbReference>
<feature type="domain" description="Helicase/UvrB N-terminal" evidence="1">
    <location>
        <begin position="61"/>
        <end position="212"/>
    </location>
</feature>
<dbReference type="OrthoDB" id="436461at2"/>
<organism evidence="3 4">
    <name type="scientific">Spiroplasma culicicola AES-1</name>
    <dbReference type="NCBI Taxonomy" id="1276246"/>
    <lineage>
        <taxon>Bacteria</taxon>
        <taxon>Bacillati</taxon>
        <taxon>Mycoplasmatota</taxon>
        <taxon>Mollicutes</taxon>
        <taxon>Entomoplasmatales</taxon>
        <taxon>Spiroplasmataceae</taxon>
        <taxon>Spiroplasma</taxon>
    </lineage>
</organism>
<evidence type="ECO:0000313" key="4">
    <source>
        <dbReference type="Proteomes" id="UP000019267"/>
    </source>
</evidence>
<evidence type="ECO:0000259" key="2">
    <source>
        <dbReference type="Pfam" id="PF10593"/>
    </source>
</evidence>
<sequence length="469" mass="55513">MFKFIKDLTIEYRNNFVENDHYKKLKNNFLESNPHYMKDAYRDVYEVNVKNTLSVFNDELKRSSILLAGEVQSGKTNNMLFITAALIGLGFNKIIYFTGTKNNLNKQNIKRFKDFFKDAEFKDFSNAKSLFNNSNKVEIFYGIKQNLGNINSLLNDMDISQYENWNVLIIDDECDEASSEKTKENRTVNANILKLYETNFKKVVYLPVTATPYANLTSFTDGLAPNYVIPLVSSTSYCGLKVFSDNDLYKIIDKSIVDKIYARNFDVQTEEIFMKYIIDFLIECYRDEKNYQFLINITVNTTPIKDYDKYIRKIISKLKVKNKAFYNNFIGNDEYISFKQWLDKLEVKMIIEGFEYIRTTNPEIIIGGNLLSRGITFDDLIYEIMLNHSESGIFSSDTLLQRARWFGYRLRYIYKMRIYTSNIGYNFYNNIYEIDTRIRSLYENDYSNSKDKIMRIKDIFKEYSYKWTN</sequence>
<feature type="domain" description="Putative endonuclease Z1" evidence="2">
    <location>
        <begin position="362"/>
        <end position="444"/>
    </location>
</feature>
<dbReference type="InterPro" id="IPR018310">
    <property type="entry name" value="Put_endonuclease_Z1-dom"/>
</dbReference>
<evidence type="ECO:0000313" key="3">
    <source>
        <dbReference type="EMBL" id="AHI52762.1"/>
    </source>
</evidence>